<keyword evidence="5" id="KW-1185">Reference proteome</keyword>
<feature type="non-terminal residue" evidence="4">
    <location>
        <position position="154"/>
    </location>
</feature>
<dbReference type="RefSeq" id="XP_060277819.1">
    <property type="nucleotide sequence ID" value="XM_060424173.1"/>
</dbReference>
<comment type="caution">
    <text evidence="4">The sequence shown here is derived from an EMBL/GenBank/DDBJ whole genome shotgun (WGS) entry which is preliminary data.</text>
</comment>
<dbReference type="SUPFAM" id="SSF57756">
    <property type="entry name" value="Retrovirus zinc finger-like domains"/>
    <property type="match status" value="1"/>
</dbReference>
<feature type="non-terminal residue" evidence="4">
    <location>
        <position position="1"/>
    </location>
</feature>
<dbReference type="InterPro" id="IPR001878">
    <property type="entry name" value="Znf_CCHC"/>
</dbReference>
<feature type="domain" description="CCHC-type" evidence="3">
    <location>
        <begin position="139"/>
        <end position="154"/>
    </location>
</feature>
<proteinExistence type="predicted"/>
<evidence type="ECO:0000313" key="4">
    <source>
        <dbReference type="EMBL" id="KAK1761606.1"/>
    </source>
</evidence>
<dbReference type="AlphaFoldDB" id="A0AAJ0FAP5"/>
<feature type="region of interest" description="Disordered" evidence="2">
    <location>
        <begin position="100"/>
        <end position="132"/>
    </location>
</feature>
<evidence type="ECO:0000256" key="1">
    <source>
        <dbReference type="PROSITE-ProRule" id="PRU00047"/>
    </source>
</evidence>
<dbReference type="Proteomes" id="UP001244011">
    <property type="component" value="Unassembled WGS sequence"/>
</dbReference>
<dbReference type="GO" id="GO:0008270">
    <property type="term" value="F:zinc ion binding"/>
    <property type="evidence" value="ECO:0007669"/>
    <property type="project" value="UniProtKB-KW"/>
</dbReference>
<accession>A0AAJ0FAP5</accession>
<evidence type="ECO:0000259" key="3">
    <source>
        <dbReference type="PROSITE" id="PS50158"/>
    </source>
</evidence>
<name>A0AAJ0FAP5_9PEZI</name>
<evidence type="ECO:0000256" key="2">
    <source>
        <dbReference type="SAM" id="MobiDB-lite"/>
    </source>
</evidence>
<organism evidence="4 5">
    <name type="scientific">Phialemonium atrogriseum</name>
    <dbReference type="NCBI Taxonomy" id="1093897"/>
    <lineage>
        <taxon>Eukaryota</taxon>
        <taxon>Fungi</taxon>
        <taxon>Dikarya</taxon>
        <taxon>Ascomycota</taxon>
        <taxon>Pezizomycotina</taxon>
        <taxon>Sordariomycetes</taxon>
        <taxon>Sordariomycetidae</taxon>
        <taxon>Cephalothecales</taxon>
        <taxon>Cephalothecaceae</taxon>
        <taxon>Phialemonium</taxon>
    </lineage>
</organism>
<dbReference type="EMBL" id="MU839064">
    <property type="protein sequence ID" value="KAK1761606.1"/>
    <property type="molecule type" value="Genomic_DNA"/>
</dbReference>
<dbReference type="Pfam" id="PF00098">
    <property type="entry name" value="zf-CCHC"/>
    <property type="match status" value="1"/>
</dbReference>
<dbReference type="GO" id="GO:0003676">
    <property type="term" value="F:nucleic acid binding"/>
    <property type="evidence" value="ECO:0007669"/>
    <property type="project" value="InterPro"/>
</dbReference>
<sequence length="154" mass="17741">WLKYDLDNNDTQVLKTLDSLFGRKGIFHTPGQKVQNFLDNFKTLEAELPKAIPERYQVRLLLIKLDPAIIQQIVSNSMPRTRQELVSAAKRAKMLIQETLRQQDRSSKPPAMFQNQGQDRHNTPAMSQRPNNQLGHLTCYRCKKKGHVATNCTK</sequence>
<dbReference type="InterPro" id="IPR036875">
    <property type="entry name" value="Znf_CCHC_sf"/>
</dbReference>
<dbReference type="PROSITE" id="PS50158">
    <property type="entry name" value="ZF_CCHC"/>
    <property type="match status" value="1"/>
</dbReference>
<dbReference type="Gene3D" id="4.10.60.10">
    <property type="entry name" value="Zinc finger, CCHC-type"/>
    <property type="match status" value="1"/>
</dbReference>
<keyword evidence="1" id="KW-0479">Metal-binding</keyword>
<keyword evidence="1" id="KW-0862">Zinc</keyword>
<dbReference type="GeneID" id="85307360"/>
<keyword evidence="1" id="KW-0863">Zinc-finger</keyword>
<dbReference type="SMART" id="SM00343">
    <property type="entry name" value="ZnF_C2HC"/>
    <property type="match status" value="1"/>
</dbReference>
<reference evidence="4" key="1">
    <citation type="submission" date="2023-06" db="EMBL/GenBank/DDBJ databases">
        <title>Genome-scale phylogeny and comparative genomics of the fungal order Sordariales.</title>
        <authorList>
            <consortium name="Lawrence Berkeley National Laboratory"/>
            <person name="Hensen N."/>
            <person name="Bonometti L."/>
            <person name="Westerberg I."/>
            <person name="Brannstrom I.O."/>
            <person name="Guillou S."/>
            <person name="Cros-Aarteil S."/>
            <person name="Calhoun S."/>
            <person name="Haridas S."/>
            <person name="Kuo A."/>
            <person name="Mondo S."/>
            <person name="Pangilinan J."/>
            <person name="Riley R."/>
            <person name="Labutti K."/>
            <person name="Andreopoulos B."/>
            <person name="Lipzen A."/>
            <person name="Chen C."/>
            <person name="Yanf M."/>
            <person name="Daum C."/>
            <person name="Ng V."/>
            <person name="Clum A."/>
            <person name="Steindorff A."/>
            <person name="Ohm R."/>
            <person name="Martin F."/>
            <person name="Silar P."/>
            <person name="Natvig D."/>
            <person name="Lalanne C."/>
            <person name="Gautier V."/>
            <person name="Ament-Velasquez S.L."/>
            <person name="Kruys A."/>
            <person name="Hutchinson M.I."/>
            <person name="Powell A.J."/>
            <person name="Barry K."/>
            <person name="Miller A.N."/>
            <person name="Grigoriev I.V."/>
            <person name="Debuchy R."/>
            <person name="Gladieux P."/>
            <person name="Thoren M.H."/>
            <person name="Johannesson H."/>
        </authorList>
    </citation>
    <scope>NUCLEOTIDE SEQUENCE</scope>
    <source>
        <strain evidence="4">8032-3</strain>
    </source>
</reference>
<evidence type="ECO:0000313" key="5">
    <source>
        <dbReference type="Proteomes" id="UP001244011"/>
    </source>
</evidence>
<protein>
    <recommendedName>
        <fullName evidence="3">CCHC-type domain-containing protein</fullName>
    </recommendedName>
</protein>
<gene>
    <name evidence="4" type="ORF">QBC33DRAFT_438116</name>
</gene>